<evidence type="ECO:0000313" key="4">
    <source>
        <dbReference type="Proteomes" id="UP000321051"/>
    </source>
</evidence>
<protein>
    <submittedName>
        <fullName evidence="3">UPF0033 protein YrkI</fullName>
    </submittedName>
</protein>
<dbReference type="SUPFAM" id="SSF64307">
    <property type="entry name" value="SirA-like"/>
    <property type="match status" value="1"/>
</dbReference>
<dbReference type="RefSeq" id="WP_079474948.1">
    <property type="nucleotide sequence ID" value="NZ_BJUN01000002.1"/>
</dbReference>
<comment type="caution">
    <text evidence="3">The sequence shown here is derived from an EMBL/GenBank/DDBJ whole genome shotgun (WGS) entry which is preliminary data.</text>
</comment>
<dbReference type="Gene3D" id="3.30.110.40">
    <property type="entry name" value="TusA-like domain"/>
    <property type="match status" value="1"/>
</dbReference>
<dbReference type="OrthoDB" id="9796234at2"/>
<dbReference type="PROSITE" id="PS01148">
    <property type="entry name" value="UPF0033"/>
    <property type="match status" value="1"/>
</dbReference>
<comment type="similarity">
    <text evidence="1">Belongs to the sulfur carrier protein TusA family.</text>
</comment>
<keyword evidence="4" id="KW-1185">Reference proteome</keyword>
<dbReference type="InterPro" id="IPR036868">
    <property type="entry name" value="TusA-like_sf"/>
</dbReference>
<name>A0A510Y4U3_MARHA</name>
<dbReference type="PANTHER" id="PTHR33279">
    <property type="entry name" value="SULFUR CARRIER PROTEIN YEDF-RELATED"/>
    <property type="match status" value="1"/>
</dbReference>
<feature type="domain" description="UPF0033" evidence="2">
    <location>
        <begin position="7"/>
        <end position="31"/>
    </location>
</feature>
<evidence type="ECO:0000259" key="2">
    <source>
        <dbReference type="PROSITE" id="PS01148"/>
    </source>
</evidence>
<dbReference type="PANTHER" id="PTHR33279:SF6">
    <property type="entry name" value="SULFUR CARRIER PROTEIN YEDF-RELATED"/>
    <property type="match status" value="1"/>
</dbReference>
<dbReference type="Proteomes" id="UP000321051">
    <property type="component" value="Unassembled WGS sequence"/>
</dbReference>
<sequence>MEPNTTIDAKGLACPQPILKTKKAIKDMESGEVLELHATDKGAQSDVTAWAKAGGHELLDHTEDNGVYTFWIQKG</sequence>
<proteinExistence type="inferred from homology"/>
<accession>A0A510Y4U3</accession>
<evidence type="ECO:0000313" key="3">
    <source>
        <dbReference type="EMBL" id="GEK57557.1"/>
    </source>
</evidence>
<dbReference type="CDD" id="cd00291">
    <property type="entry name" value="SirA_YedF_YeeD"/>
    <property type="match status" value="1"/>
</dbReference>
<dbReference type="Pfam" id="PF01206">
    <property type="entry name" value="TusA"/>
    <property type="match status" value="1"/>
</dbReference>
<dbReference type="EMBL" id="BJUN01000002">
    <property type="protein sequence ID" value="GEK57557.1"/>
    <property type="molecule type" value="Genomic_DNA"/>
</dbReference>
<dbReference type="InterPro" id="IPR001455">
    <property type="entry name" value="TusA-like"/>
</dbReference>
<organism evidence="3 4">
    <name type="scientific">Marinococcus halophilus</name>
    <dbReference type="NCBI Taxonomy" id="1371"/>
    <lineage>
        <taxon>Bacteria</taxon>
        <taxon>Bacillati</taxon>
        <taxon>Bacillota</taxon>
        <taxon>Bacilli</taxon>
        <taxon>Bacillales</taxon>
        <taxon>Bacillaceae</taxon>
        <taxon>Marinococcus</taxon>
    </lineage>
</organism>
<evidence type="ECO:0000256" key="1">
    <source>
        <dbReference type="ARBA" id="ARBA00008984"/>
    </source>
</evidence>
<dbReference type="STRING" id="1371.GCA_900166605_00627"/>
<reference evidence="3 4" key="1">
    <citation type="submission" date="2019-07" db="EMBL/GenBank/DDBJ databases">
        <title>Whole genome shotgun sequence of Marinococcus halophilus NBRC 102359.</title>
        <authorList>
            <person name="Hosoyama A."/>
            <person name="Uohara A."/>
            <person name="Ohji S."/>
            <person name="Ichikawa N."/>
        </authorList>
    </citation>
    <scope>NUCLEOTIDE SEQUENCE [LARGE SCALE GENOMIC DNA]</scope>
    <source>
        <strain evidence="3 4">NBRC 102359</strain>
    </source>
</reference>
<dbReference type="AlphaFoldDB" id="A0A510Y4U3"/>
<gene>
    <name evidence="3" type="primary">yrkI</name>
    <name evidence="3" type="ORF">MHA01_04620</name>
</gene>